<protein>
    <submittedName>
        <fullName evidence="2">Uncharacterized protein</fullName>
    </submittedName>
</protein>
<dbReference type="AlphaFoldDB" id="A0A8H7D2E3"/>
<dbReference type="Proteomes" id="UP000623467">
    <property type="component" value="Unassembled WGS sequence"/>
</dbReference>
<evidence type="ECO:0000256" key="1">
    <source>
        <dbReference type="SAM" id="MobiDB-lite"/>
    </source>
</evidence>
<reference evidence="2" key="1">
    <citation type="submission" date="2020-05" db="EMBL/GenBank/DDBJ databases">
        <title>Mycena genomes resolve the evolution of fungal bioluminescence.</title>
        <authorList>
            <person name="Tsai I.J."/>
        </authorList>
    </citation>
    <scope>NUCLEOTIDE SEQUENCE</scope>
    <source>
        <strain evidence="2">160909Yilan</strain>
    </source>
</reference>
<feature type="compositionally biased region" description="Basic and acidic residues" evidence="1">
    <location>
        <begin position="57"/>
        <end position="77"/>
    </location>
</feature>
<evidence type="ECO:0000313" key="3">
    <source>
        <dbReference type="Proteomes" id="UP000623467"/>
    </source>
</evidence>
<feature type="compositionally biased region" description="Polar residues" evidence="1">
    <location>
        <begin position="121"/>
        <end position="133"/>
    </location>
</feature>
<proteinExistence type="predicted"/>
<accession>A0A8H7D2E3</accession>
<dbReference type="OrthoDB" id="3045559at2759"/>
<keyword evidence="3" id="KW-1185">Reference proteome</keyword>
<organism evidence="2 3">
    <name type="scientific">Mycena sanguinolenta</name>
    <dbReference type="NCBI Taxonomy" id="230812"/>
    <lineage>
        <taxon>Eukaryota</taxon>
        <taxon>Fungi</taxon>
        <taxon>Dikarya</taxon>
        <taxon>Basidiomycota</taxon>
        <taxon>Agaricomycotina</taxon>
        <taxon>Agaricomycetes</taxon>
        <taxon>Agaricomycetidae</taxon>
        <taxon>Agaricales</taxon>
        <taxon>Marasmiineae</taxon>
        <taxon>Mycenaceae</taxon>
        <taxon>Mycena</taxon>
    </lineage>
</organism>
<dbReference type="EMBL" id="JACAZH010000009">
    <property type="protein sequence ID" value="KAF7358975.1"/>
    <property type="molecule type" value="Genomic_DNA"/>
</dbReference>
<feature type="region of interest" description="Disordered" evidence="1">
    <location>
        <begin position="57"/>
        <end position="178"/>
    </location>
</feature>
<name>A0A8H7D2E3_9AGAR</name>
<feature type="region of interest" description="Disordered" evidence="1">
    <location>
        <begin position="544"/>
        <end position="591"/>
    </location>
</feature>
<sequence>MFSFARTLFVQPRYAKLLNTDVLKGAYGPAYADSSSIRRCGGACAGVTGEVARAAEHDDATHHLKPGRDNDPRDSPITRKGTLSPPPTSTQATIPFAFAPPPHQQPTKGWKTLERERLNAGSPTRTSSHSASRPKTLIPLNDSDSEEDRRSRTGNQAMDVDDGAHSATPPHDDAHPAQRRAVVPRTRLTLATPNPHLNATPTSTGAQTLAPMPTAPHQRLPLAPPPRCPMTETLYIALPPKDQSTNPHRKLRDYDPISTGPEGLEARISFQMNLSPFDAVVLDVEHELRNVDPKFLTQMDRNPDQWTLISFFLGGSLFFELWKPDLLIEEVTKVLVDAQLAEADDIEILPLPLLNEEKDPYGTSVMAMRVTDREVRTSLVDINLFACDLDLTFAIVKYDKTAKTWTLAIMNNGMVAKMVERATSGRDNRPLTERLEDFARTVTVRFFPASKHWAAYAKPLTTNSSRWEDVRAAIRGLTLDHVEGFIRFEPVTAASSKLPTHPRCPGCKNDNHVRFGCDFVHGGHGEAWWGTKFTLINEIPKSTGGVLTKSRKDARSEARGTSASRNGGPPSGGKGRGRQTSRGGRGSSQRR</sequence>
<gene>
    <name evidence="2" type="ORF">MSAN_01237900</name>
</gene>
<comment type="caution">
    <text evidence="2">The sequence shown here is derived from an EMBL/GenBank/DDBJ whole genome shotgun (WGS) entry which is preliminary data.</text>
</comment>
<evidence type="ECO:0000313" key="2">
    <source>
        <dbReference type="EMBL" id="KAF7358975.1"/>
    </source>
</evidence>